<keyword evidence="2" id="KW-1185">Reference proteome</keyword>
<protein>
    <submittedName>
        <fullName evidence="1">Uncharacterized protein</fullName>
    </submittedName>
</protein>
<name>A0ACB8VID6_9TELE</name>
<dbReference type="EMBL" id="CM041552">
    <property type="protein sequence ID" value="KAI3354308.1"/>
    <property type="molecule type" value="Genomic_DNA"/>
</dbReference>
<sequence length="170" mass="18626">IIASVTKQITRYLQDLETEVQHLLSCTADQGHIEGLKSKKAAIANLLGITAEGALTRSRFMNASMLDSSSFSACRAGTARGRSSTVCARTMGLHSLKPLRAEGMPQVFIETFLKQMVGEDMLEVFQESFRSGLLPQSCRRAVITLLPKKGDLQDLKNWRPVSLLLLTGTT</sequence>
<proteinExistence type="predicted"/>
<comment type="caution">
    <text evidence="1">The sequence shown here is derived from an EMBL/GenBank/DDBJ whole genome shotgun (WGS) entry which is preliminary data.</text>
</comment>
<feature type="non-terminal residue" evidence="1">
    <location>
        <position position="1"/>
    </location>
</feature>
<reference evidence="1" key="1">
    <citation type="submission" date="2022-04" db="EMBL/GenBank/DDBJ databases">
        <title>Jade perch genome.</title>
        <authorList>
            <person name="Chao B."/>
        </authorList>
    </citation>
    <scope>NUCLEOTIDE SEQUENCE</scope>
    <source>
        <strain evidence="1">CB-2022</strain>
    </source>
</reference>
<gene>
    <name evidence="1" type="ORF">L3Q82_018495</name>
</gene>
<evidence type="ECO:0000313" key="1">
    <source>
        <dbReference type="EMBL" id="KAI3354308.1"/>
    </source>
</evidence>
<dbReference type="Proteomes" id="UP000831701">
    <property type="component" value="Chromosome 22"/>
</dbReference>
<organism evidence="1 2">
    <name type="scientific">Scortum barcoo</name>
    <name type="common">barcoo grunter</name>
    <dbReference type="NCBI Taxonomy" id="214431"/>
    <lineage>
        <taxon>Eukaryota</taxon>
        <taxon>Metazoa</taxon>
        <taxon>Chordata</taxon>
        <taxon>Craniata</taxon>
        <taxon>Vertebrata</taxon>
        <taxon>Euteleostomi</taxon>
        <taxon>Actinopterygii</taxon>
        <taxon>Neopterygii</taxon>
        <taxon>Teleostei</taxon>
        <taxon>Neoteleostei</taxon>
        <taxon>Acanthomorphata</taxon>
        <taxon>Eupercaria</taxon>
        <taxon>Centrarchiformes</taxon>
        <taxon>Terapontoidei</taxon>
        <taxon>Terapontidae</taxon>
        <taxon>Scortum</taxon>
    </lineage>
</organism>
<feature type="non-terminal residue" evidence="1">
    <location>
        <position position="170"/>
    </location>
</feature>
<accession>A0ACB8VID6</accession>
<evidence type="ECO:0000313" key="2">
    <source>
        <dbReference type="Proteomes" id="UP000831701"/>
    </source>
</evidence>